<evidence type="ECO:0000256" key="1">
    <source>
        <dbReference type="ARBA" id="ARBA00002494"/>
    </source>
</evidence>
<evidence type="ECO:0000313" key="12">
    <source>
        <dbReference type="EMBL" id="MFC3965960.1"/>
    </source>
</evidence>
<evidence type="ECO:0000256" key="6">
    <source>
        <dbReference type="ARBA" id="ARBA00023014"/>
    </source>
</evidence>
<feature type="domain" description="Rieske" evidence="11">
    <location>
        <begin position="53"/>
        <end position="142"/>
    </location>
</feature>
<keyword evidence="5" id="KW-0408">Iron</keyword>
<dbReference type="Proteomes" id="UP001595696">
    <property type="component" value="Unassembled WGS sequence"/>
</dbReference>
<name>A0ABV8E1D2_9NOCA</name>
<keyword evidence="10" id="KW-0732">Signal</keyword>
<comment type="caution">
    <text evidence="12">The sequence shown here is derived from an EMBL/GenBank/DDBJ whole genome shotgun (WGS) entry which is preliminary data.</text>
</comment>
<evidence type="ECO:0000259" key="11">
    <source>
        <dbReference type="PROSITE" id="PS51296"/>
    </source>
</evidence>
<dbReference type="Pfam" id="PF00355">
    <property type="entry name" value="Rieske"/>
    <property type="match status" value="1"/>
</dbReference>
<dbReference type="RefSeq" id="WP_378616298.1">
    <property type="nucleotide sequence ID" value="NZ_JBHSAX010000033.1"/>
</dbReference>
<evidence type="ECO:0000256" key="9">
    <source>
        <dbReference type="ARBA" id="ARBA00034078"/>
    </source>
</evidence>
<reference evidence="13" key="1">
    <citation type="journal article" date="2019" name="Int. J. Syst. Evol. Microbiol.">
        <title>The Global Catalogue of Microorganisms (GCM) 10K type strain sequencing project: providing services to taxonomists for standard genome sequencing and annotation.</title>
        <authorList>
            <consortium name="The Broad Institute Genomics Platform"/>
            <consortium name="The Broad Institute Genome Sequencing Center for Infectious Disease"/>
            <person name="Wu L."/>
            <person name="Ma J."/>
        </authorList>
    </citation>
    <scope>NUCLEOTIDE SEQUENCE [LARGE SCALE GENOMIC DNA]</scope>
    <source>
        <strain evidence="13">CGMCC 4.7330</strain>
    </source>
</reference>
<dbReference type="InterPro" id="IPR017941">
    <property type="entry name" value="Rieske_2Fe-2S"/>
</dbReference>
<dbReference type="InterPro" id="IPR005805">
    <property type="entry name" value="Rieske_Fe-S_prot_C"/>
</dbReference>
<accession>A0ABV8E1D2</accession>
<feature type="chain" id="PRO_5045416650" description="Cytochrome bc1 complex Rieske iron-sulfur subunit" evidence="10">
    <location>
        <begin position="27"/>
        <end position="143"/>
    </location>
</feature>
<dbReference type="PANTHER" id="PTHR10134">
    <property type="entry name" value="CYTOCHROME B-C1 COMPLEX SUBUNIT RIESKE, MITOCHONDRIAL"/>
    <property type="match status" value="1"/>
</dbReference>
<evidence type="ECO:0000256" key="10">
    <source>
        <dbReference type="SAM" id="SignalP"/>
    </source>
</evidence>
<comment type="cofactor">
    <cofactor evidence="9">
        <name>[2Fe-2S] cluster</name>
        <dbReference type="ChEBI" id="CHEBI:190135"/>
    </cofactor>
</comment>
<dbReference type="InterPro" id="IPR036922">
    <property type="entry name" value="Rieske_2Fe-2S_sf"/>
</dbReference>
<keyword evidence="13" id="KW-1185">Reference proteome</keyword>
<dbReference type="PROSITE" id="PS51296">
    <property type="entry name" value="RIESKE"/>
    <property type="match status" value="1"/>
</dbReference>
<evidence type="ECO:0000256" key="4">
    <source>
        <dbReference type="ARBA" id="ARBA00022723"/>
    </source>
</evidence>
<keyword evidence="3" id="KW-0001">2Fe-2S</keyword>
<proteinExistence type="predicted"/>
<evidence type="ECO:0000256" key="3">
    <source>
        <dbReference type="ARBA" id="ARBA00022714"/>
    </source>
</evidence>
<protein>
    <recommendedName>
        <fullName evidence="2">Cytochrome bc1 complex Rieske iron-sulfur subunit</fullName>
    </recommendedName>
    <alternativeName>
        <fullName evidence="8">Cytochrome bc1 reductase complex subunit QcrA</fullName>
    </alternativeName>
</protein>
<sequence>MTTSPTVSRRGVVLGAGVAAAAAAVAGCSTYGAEPAAPAPAAPGTAEPGAPIPALAKTADVPVGGGVIVGDTVITQPTPGNYVGLSSTCTHAGCTVTEIQDGAIDCVCHGSKFALDGTAVAGPAKKPLAAKVVRVEGDSIVAG</sequence>
<dbReference type="SUPFAM" id="SSF50022">
    <property type="entry name" value="ISP domain"/>
    <property type="match status" value="1"/>
</dbReference>
<evidence type="ECO:0000313" key="13">
    <source>
        <dbReference type="Proteomes" id="UP001595696"/>
    </source>
</evidence>
<gene>
    <name evidence="12" type="ORF">ACFO0B_28560</name>
</gene>
<organism evidence="12 13">
    <name type="scientific">Nocardia jiangsuensis</name>
    <dbReference type="NCBI Taxonomy" id="1691563"/>
    <lineage>
        <taxon>Bacteria</taxon>
        <taxon>Bacillati</taxon>
        <taxon>Actinomycetota</taxon>
        <taxon>Actinomycetes</taxon>
        <taxon>Mycobacteriales</taxon>
        <taxon>Nocardiaceae</taxon>
        <taxon>Nocardia</taxon>
    </lineage>
</organism>
<comment type="function">
    <text evidence="1">Iron-sulfur subunit of the cytochrome bc1 complex, an essential component of the respiratory electron transport chain required for ATP synthesis. The bc1 complex catalyzes the oxidation of menaquinol and the reduction of cytochrome c in the respiratory chain. The bc1 complex operates through a Q-cycle mechanism that couples electron transfer to generation of the proton gradient that drives ATP synthesis.</text>
</comment>
<dbReference type="CDD" id="cd03467">
    <property type="entry name" value="Rieske"/>
    <property type="match status" value="1"/>
</dbReference>
<feature type="signal peptide" evidence="10">
    <location>
        <begin position="1"/>
        <end position="26"/>
    </location>
</feature>
<dbReference type="PROSITE" id="PS51318">
    <property type="entry name" value="TAT"/>
    <property type="match status" value="1"/>
</dbReference>
<keyword evidence="7" id="KW-1015">Disulfide bond</keyword>
<keyword evidence="4" id="KW-0479">Metal-binding</keyword>
<evidence type="ECO:0000256" key="8">
    <source>
        <dbReference type="ARBA" id="ARBA00029586"/>
    </source>
</evidence>
<evidence type="ECO:0000256" key="5">
    <source>
        <dbReference type="ARBA" id="ARBA00023004"/>
    </source>
</evidence>
<dbReference type="EMBL" id="JBHSAX010000033">
    <property type="protein sequence ID" value="MFC3965960.1"/>
    <property type="molecule type" value="Genomic_DNA"/>
</dbReference>
<evidence type="ECO:0000256" key="2">
    <source>
        <dbReference type="ARBA" id="ARBA00015816"/>
    </source>
</evidence>
<dbReference type="InterPro" id="IPR014349">
    <property type="entry name" value="Rieske_Fe-S_prot"/>
</dbReference>
<dbReference type="InterPro" id="IPR006311">
    <property type="entry name" value="TAT_signal"/>
</dbReference>
<dbReference type="Gene3D" id="2.102.10.10">
    <property type="entry name" value="Rieske [2Fe-2S] iron-sulphur domain"/>
    <property type="match status" value="1"/>
</dbReference>
<evidence type="ECO:0000256" key="7">
    <source>
        <dbReference type="ARBA" id="ARBA00023157"/>
    </source>
</evidence>
<dbReference type="PRINTS" id="PR00162">
    <property type="entry name" value="RIESKE"/>
</dbReference>
<keyword evidence="6" id="KW-0411">Iron-sulfur</keyword>